<reference evidence="8" key="1">
    <citation type="submission" date="2020-12" db="EMBL/GenBank/DDBJ databases">
        <title>Metabolic potential, ecology and presence of endohyphal bacteria is reflected in genomic diversity of Mucoromycotina.</title>
        <authorList>
            <person name="Muszewska A."/>
            <person name="Okrasinska A."/>
            <person name="Steczkiewicz K."/>
            <person name="Drgas O."/>
            <person name="Orlowska M."/>
            <person name="Perlinska-Lenart U."/>
            <person name="Aleksandrzak-Piekarczyk T."/>
            <person name="Szatraj K."/>
            <person name="Zielenkiewicz U."/>
            <person name="Pilsyk S."/>
            <person name="Malc E."/>
            <person name="Mieczkowski P."/>
            <person name="Kruszewska J.S."/>
            <person name="Biernat P."/>
            <person name="Pawlowska J."/>
        </authorList>
    </citation>
    <scope>NUCLEOTIDE SEQUENCE</scope>
    <source>
        <strain evidence="8">WA0000067209</strain>
    </source>
</reference>
<evidence type="ECO:0000256" key="1">
    <source>
        <dbReference type="ARBA" id="ARBA00000448"/>
    </source>
</evidence>
<dbReference type="InterPro" id="IPR036962">
    <property type="entry name" value="Glyco_hydro_3_N_sf"/>
</dbReference>
<dbReference type="Pfam" id="PF14310">
    <property type="entry name" value="Fn3-like"/>
    <property type="match status" value="1"/>
</dbReference>
<dbReference type="SUPFAM" id="SSF52279">
    <property type="entry name" value="Beta-D-glucan exohydrolase, C-terminal domain"/>
    <property type="match status" value="1"/>
</dbReference>
<dbReference type="EC" id="3.2.1.21" evidence="3"/>
<dbReference type="Pfam" id="PF01915">
    <property type="entry name" value="Glyco_hydro_3_C"/>
    <property type="match status" value="1"/>
</dbReference>
<organism evidence="8 9">
    <name type="scientific">Mortierella isabellina</name>
    <name type="common">Filamentous fungus</name>
    <name type="synonym">Umbelopsis isabellina</name>
    <dbReference type="NCBI Taxonomy" id="91625"/>
    <lineage>
        <taxon>Eukaryota</taxon>
        <taxon>Fungi</taxon>
        <taxon>Fungi incertae sedis</taxon>
        <taxon>Mucoromycota</taxon>
        <taxon>Mucoromycotina</taxon>
        <taxon>Umbelopsidomycetes</taxon>
        <taxon>Umbelopsidales</taxon>
        <taxon>Umbelopsidaceae</taxon>
        <taxon>Umbelopsis</taxon>
    </lineage>
</organism>
<protein>
    <recommendedName>
        <fullName evidence="3">beta-glucosidase</fullName>
        <ecNumber evidence="3">3.2.1.21</ecNumber>
    </recommendedName>
</protein>
<dbReference type="GO" id="GO:0008422">
    <property type="term" value="F:beta-glucosidase activity"/>
    <property type="evidence" value="ECO:0007669"/>
    <property type="project" value="UniProtKB-EC"/>
</dbReference>
<comment type="similarity">
    <text evidence="2">Belongs to the glycosyl hydrolase 3 family.</text>
</comment>
<gene>
    <name evidence="8" type="ORF">INT43_005271</name>
</gene>
<comment type="caution">
    <text evidence="8">The sequence shown here is derived from an EMBL/GenBank/DDBJ whole genome shotgun (WGS) entry which is preliminary data.</text>
</comment>
<evidence type="ECO:0000256" key="4">
    <source>
        <dbReference type="ARBA" id="ARBA00022729"/>
    </source>
</evidence>
<dbReference type="PANTHER" id="PTHR30620">
    <property type="entry name" value="PERIPLASMIC BETA-GLUCOSIDASE-RELATED"/>
    <property type="match status" value="1"/>
</dbReference>
<dbReference type="SMART" id="SM01217">
    <property type="entry name" value="Fn3_like"/>
    <property type="match status" value="1"/>
</dbReference>
<dbReference type="InterPro" id="IPR036881">
    <property type="entry name" value="Glyco_hydro_3_C_sf"/>
</dbReference>
<keyword evidence="9" id="KW-1185">Reference proteome</keyword>
<dbReference type="Pfam" id="PF00933">
    <property type="entry name" value="Glyco_hydro_3"/>
    <property type="match status" value="1"/>
</dbReference>
<evidence type="ECO:0000256" key="3">
    <source>
        <dbReference type="ARBA" id="ARBA00012744"/>
    </source>
</evidence>
<dbReference type="InterPro" id="IPR002772">
    <property type="entry name" value="Glyco_hydro_3_C"/>
</dbReference>
<dbReference type="AlphaFoldDB" id="A0A8H7PIG2"/>
<accession>A0A8H7PIG2</accession>
<dbReference type="InterPro" id="IPR013783">
    <property type="entry name" value="Ig-like_fold"/>
</dbReference>
<proteinExistence type="inferred from homology"/>
<evidence type="ECO:0000259" key="7">
    <source>
        <dbReference type="SMART" id="SM01217"/>
    </source>
</evidence>
<dbReference type="InterPro" id="IPR001764">
    <property type="entry name" value="Glyco_hydro_3_N"/>
</dbReference>
<dbReference type="Gene3D" id="3.40.50.1700">
    <property type="entry name" value="Glycoside hydrolase family 3 C-terminal domain"/>
    <property type="match status" value="1"/>
</dbReference>
<evidence type="ECO:0000313" key="8">
    <source>
        <dbReference type="EMBL" id="KAG2173851.1"/>
    </source>
</evidence>
<dbReference type="InterPro" id="IPR026891">
    <property type="entry name" value="Fn3-like"/>
</dbReference>
<dbReference type="PRINTS" id="PR00133">
    <property type="entry name" value="GLHYDRLASE3"/>
</dbReference>
<keyword evidence="4" id="KW-0732">Signal</keyword>
<sequence length="806" mass="89698">MTAENKDNNTGSAVVTDVPVASEAPSYSFGDAEFQILDDTPINPVDTYELPHVEGYAKPGDKIDDDILEMVKKLSLKEKIGQMTQIEIGKLMDKDGFLDLKQVEYWVNEWKVGSFIDSPGNHGGKYQVYSPQRFTEVVESIQKVALENGPKIPMIYGIDSVHGANYINGATLFPQPTSTAATFNPSHAYEAGRIAAKDTRAVGIPWIFCPCMDLNTEKIWSRNYENYGEDPYLASRMSVASVQGLQGNYKKDRNRVAACMKHWIGYGRPNNGKDRGSTWIPDNYLLEYFVPPFQAASDAGVASAMESFSDINGQPVPTSEFYVESLLRQHVGFKGLIVTDWGDLWRLYQDHQTAKEPYDATWQSIKNTSLDISMVPDNEKFSEALLHLVESDRISVERIDESVARVLQLKKDVGLFEQPYADKSLHSTVGSKQDVQLAIAAARESVTLLKNQDSALPLKKEDKIVVVGPTGNNISYQNGGWSLRWQGSLGNDEYYGGRGITIVDGIEKVTGTRPQHVRGPDIDGKWSQEDRDEVVEAVQDADKVIVTLGENTYAEFGGNVDDLTLPEGQLELVRLIKEASKAQIITVLVQIRPRLLKDIPSLSSAVVNAYLPGSWGGLAIAEILYGEVNPSGRLPFTYPKHGSQSSVTYWQGIYNYFNINGGEESYYNPEYPFGYGFGYSKITYSDIELSSSTLDLEGSPLEVSVKVKNEGPQAAKEPVLLYVNQHTRPGYTPDAYRLRAFDKIDLEVGEEKTVKFELSTKDVEYFKRDLKQHADAGVTFTVTVNAFQENARKVQFVTAGTYAFTR</sequence>
<evidence type="ECO:0000313" key="9">
    <source>
        <dbReference type="Proteomes" id="UP000654370"/>
    </source>
</evidence>
<comment type="catalytic activity">
    <reaction evidence="1">
        <text>Hydrolysis of terminal, non-reducing beta-D-glucosyl residues with release of beta-D-glucose.</text>
        <dbReference type="EC" id="3.2.1.21"/>
    </reaction>
</comment>
<keyword evidence="6" id="KW-0326">Glycosidase</keyword>
<evidence type="ECO:0000256" key="2">
    <source>
        <dbReference type="ARBA" id="ARBA00005336"/>
    </source>
</evidence>
<dbReference type="InterPro" id="IPR051915">
    <property type="entry name" value="Cellulose_Degrad_GH3"/>
</dbReference>
<evidence type="ECO:0000256" key="5">
    <source>
        <dbReference type="ARBA" id="ARBA00022801"/>
    </source>
</evidence>
<dbReference type="InterPro" id="IPR017853">
    <property type="entry name" value="GH"/>
</dbReference>
<dbReference type="PANTHER" id="PTHR30620:SF16">
    <property type="entry name" value="LYSOSOMAL BETA GLUCOSIDASE"/>
    <property type="match status" value="1"/>
</dbReference>
<keyword evidence="5" id="KW-0378">Hydrolase</keyword>
<dbReference type="Gene3D" id="2.60.40.10">
    <property type="entry name" value="Immunoglobulins"/>
    <property type="match status" value="1"/>
</dbReference>
<dbReference type="GO" id="GO:0009251">
    <property type="term" value="P:glucan catabolic process"/>
    <property type="evidence" value="ECO:0007669"/>
    <property type="project" value="TreeGrafter"/>
</dbReference>
<evidence type="ECO:0000256" key="6">
    <source>
        <dbReference type="ARBA" id="ARBA00023295"/>
    </source>
</evidence>
<dbReference type="SUPFAM" id="SSF51445">
    <property type="entry name" value="(Trans)glycosidases"/>
    <property type="match status" value="1"/>
</dbReference>
<dbReference type="Gene3D" id="3.20.20.300">
    <property type="entry name" value="Glycoside hydrolase, family 3, N-terminal domain"/>
    <property type="match status" value="1"/>
</dbReference>
<dbReference type="OrthoDB" id="416222at2759"/>
<dbReference type="EMBL" id="JAEPQZ010000014">
    <property type="protein sequence ID" value="KAG2173851.1"/>
    <property type="molecule type" value="Genomic_DNA"/>
</dbReference>
<name>A0A8H7PIG2_MORIS</name>
<dbReference type="Proteomes" id="UP000654370">
    <property type="component" value="Unassembled WGS sequence"/>
</dbReference>
<dbReference type="FunFam" id="3.20.20.300:FF:000007">
    <property type="entry name" value="Lysosomal beta glucosidase"/>
    <property type="match status" value="1"/>
</dbReference>
<feature type="domain" description="Fibronectin type III-like" evidence="7">
    <location>
        <begin position="717"/>
        <end position="786"/>
    </location>
</feature>